<gene>
    <name evidence="1" type="ORF">RCL2_002038500</name>
</gene>
<evidence type="ECO:0000313" key="2">
    <source>
        <dbReference type="Proteomes" id="UP000615446"/>
    </source>
</evidence>
<organism evidence="1 2">
    <name type="scientific">Rhizophagus clarus</name>
    <dbReference type="NCBI Taxonomy" id="94130"/>
    <lineage>
        <taxon>Eukaryota</taxon>
        <taxon>Fungi</taxon>
        <taxon>Fungi incertae sedis</taxon>
        <taxon>Mucoromycota</taxon>
        <taxon>Glomeromycotina</taxon>
        <taxon>Glomeromycetes</taxon>
        <taxon>Glomerales</taxon>
        <taxon>Glomeraceae</taxon>
        <taxon>Rhizophagus</taxon>
    </lineage>
</organism>
<dbReference type="Proteomes" id="UP000615446">
    <property type="component" value="Unassembled WGS sequence"/>
</dbReference>
<reference evidence="1" key="1">
    <citation type="submission" date="2019-10" db="EMBL/GenBank/DDBJ databases">
        <title>Conservation and host-specific expression of non-tandemly repeated heterogenous ribosome RNA gene in arbuscular mycorrhizal fungi.</title>
        <authorList>
            <person name="Maeda T."/>
            <person name="Kobayashi Y."/>
            <person name="Nakagawa T."/>
            <person name="Ezawa T."/>
            <person name="Yamaguchi K."/>
            <person name="Bino T."/>
            <person name="Nishimoto Y."/>
            <person name="Shigenobu S."/>
            <person name="Kawaguchi M."/>
        </authorList>
    </citation>
    <scope>NUCLEOTIDE SEQUENCE</scope>
    <source>
        <strain evidence="1">HR1</strain>
    </source>
</reference>
<proteinExistence type="predicted"/>
<sequence>MYVRTKAFINGAPDNSVINLHLEKNPMKVIKFCCHKFVFPEIIDNISSRTSTGILSNLRNRPCLDSLISLDCLHNNDNNCDQ</sequence>
<comment type="caution">
    <text evidence="1">The sequence shown here is derived from an EMBL/GenBank/DDBJ whole genome shotgun (WGS) entry which is preliminary data.</text>
</comment>
<dbReference type="EMBL" id="BLAL01000228">
    <property type="protein sequence ID" value="GES93639.1"/>
    <property type="molecule type" value="Genomic_DNA"/>
</dbReference>
<dbReference type="AlphaFoldDB" id="A0A8H3LV78"/>
<protein>
    <submittedName>
        <fullName evidence="1">Uncharacterized protein</fullName>
    </submittedName>
</protein>
<name>A0A8H3LV78_9GLOM</name>
<accession>A0A8H3LV78</accession>
<evidence type="ECO:0000313" key="1">
    <source>
        <dbReference type="EMBL" id="GES93639.1"/>
    </source>
</evidence>